<dbReference type="Pfam" id="PF25876">
    <property type="entry name" value="HH_MFP_RND"/>
    <property type="match status" value="1"/>
</dbReference>
<dbReference type="FunFam" id="2.40.420.20:FF:000001">
    <property type="entry name" value="Efflux RND transporter periplasmic adaptor subunit"/>
    <property type="match status" value="1"/>
</dbReference>
<evidence type="ECO:0000256" key="1">
    <source>
        <dbReference type="ARBA" id="ARBA00004196"/>
    </source>
</evidence>
<keyword evidence="4" id="KW-0732">Signal</keyword>
<evidence type="ECO:0000259" key="8">
    <source>
        <dbReference type="Pfam" id="PF25967"/>
    </source>
</evidence>
<dbReference type="Gene3D" id="2.40.420.20">
    <property type="match status" value="1"/>
</dbReference>
<dbReference type="NCBIfam" id="TIGR01730">
    <property type="entry name" value="RND_mfp"/>
    <property type="match status" value="1"/>
</dbReference>
<dbReference type="InterPro" id="IPR058626">
    <property type="entry name" value="MdtA-like_b-barrel"/>
</dbReference>
<evidence type="ECO:0000259" key="7">
    <source>
        <dbReference type="Pfam" id="PF25944"/>
    </source>
</evidence>
<dbReference type="AlphaFoldDB" id="A0A0P1INZ4"/>
<name>A0A0P1INZ4_9RHOB</name>
<evidence type="ECO:0000313" key="10">
    <source>
        <dbReference type="Proteomes" id="UP000051870"/>
    </source>
</evidence>
<dbReference type="Pfam" id="PF25917">
    <property type="entry name" value="BSH_RND"/>
    <property type="match status" value="1"/>
</dbReference>
<feature type="domain" description="Multidrug resistance protein MdtA-like C-terminal permuted SH3" evidence="8">
    <location>
        <begin position="299"/>
        <end position="359"/>
    </location>
</feature>
<dbReference type="InterPro" id="IPR058627">
    <property type="entry name" value="MdtA-like_C"/>
</dbReference>
<proteinExistence type="inferred from homology"/>
<accession>A0A0P1INZ4</accession>
<evidence type="ECO:0000256" key="3">
    <source>
        <dbReference type="SAM" id="Coils"/>
    </source>
</evidence>
<dbReference type="Proteomes" id="UP000051870">
    <property type="component" value="Unassembled WGS sequence"/>
</dbReference>
<organism evidence="9 10">
    <name type="scientific">Shimia thalassica</name>
    <dbReference type="NCBI Taxonomy" id="1715693"/>
    <lineage>
        <taxon>Bacteria</taxon>
        <taxon>Pseudomonadati</taxon>
        <taxon>Pseudomonadota</taxon>
        <taxon>Alphaproteobacteria</taxon>
        <taxon>Rhodobacterales</taxon>
        <taxon>Roseobacteraceae</taxon>
    </lineage>
</organism>
<protein>
    <submittedName>
        <fullName evidence="9">Efflux pump periplasmic linker BepF</fullName>
    </submittedName>
</protein>
<dbReference type="Pfam" id="PF25967">
    <property type="entry name" value="RND-MFP_C"/>
    <property type="match status" value="1"/>
</dbReference>
<feature type="coiled-coil region" evidence="3">
    <location>
        <begin position="91"/>
        <end position="125"/>
    </location>
</feature>
<dbReference type="EMBL" id="CYTW01000001">
    <property type="protein sequence ID" value="CUJ88892.1"/>
    <property type="molecule type" value="Genomic_DNA"/>
</dbReference>
<feature type="domain" description="Multidrug resistance protein MdtA-like alpha-helical hairpin" evidence="5">
    <location>
        <begin position="99"/>
        <end position="167"/>
    </location>
</feature>
<dbReference type="PANTHER" id="PTHR30158:SF3">
    <property type="entry name" value="MULTIDRUG EFFLUX PUMP SUBUNIT ACRA-RELATED"/>
    <property type="match status" value="1"/>
</dbReference>
<evidence type="ECO:0000256" key="4">
    <source>
        <dbReference type="SAM" id="SignalP"/>
    </source>
</evidence>
<dbReference type="STRING" id="1715693.PH7735_00996"/>
<dbReference type="RefSeq" id="WP_145865261.1">
    <property type="nucleotide sequence ID" value="NZ_CYTW01000001.1"/>
</dbReference>
<dbReference type="InterPro" id="IPR058624">
    <property type="entry name" value="MdtA-like_HH"/>
</dbReference>
<dbReference type="GO" id="GO:0005886">
    <property type="term" value="C:plasma membrane"/>
    <property type="evidence" value="ECO:0007669"/>
    <property type="project" value="TreeGrafter"/>
</dbReference>
<dbReference type="GeneID" id="83880061"/>
<dbReference type="PANTHER" id="PTHR30158">
    <property type="entry name" value="ACRA/E-RELATED COMPONENT OF DRUG EFFLUX TRANSPORTER"/>
    <property type="match status" value="1"/>
</dbReference>
<dbReference type="GO" id="GO:0046677">
    <property type="term" value="P:response to antibiotic"/>
    <property type="evidence" value="ECO:0007669"/>
    <property type="project" value="TreeGrafter"/>
</dbReference>
<dbReference type="InterPro" id="IPR006143">
    <property type="entry name" value="RND_pump_MFP"/>
</dbReference>
<sequence length="377" mass="40430">MGPQTLRSFMIALSATALLAAQGHAQDAPPPKVSVAAAYTDELTSQVIFIGKGEAIDKVDLMARVSGFVEEVLVKDGDAVNTGDPLFRIEADTYEATLSAREADLAQAEANLHLTEVELERKTELYEREVGTEADRDVAYANNQVAIAQVAIAEAAIQLAKLDVTYTEVVAPFEGRVGRSAVSVGELVGPSTAPLITLVRTAPIFVEFSLTEKQLISVIQAYETSVGGLANNEQTPNVFVILPNGEELDESGRVVFADNRVDPTTGTIPVRAEFENAKGLIVDGSFLKVRIEATEPTKVLMIPQAAVQRDQRGDFVLVVGQQQTVEQRYVTLGRQVETAVVVEDGMREGEAVIVEGLQRVRPGVAVDSVLAGTPTEE</sequence>
<feature type="chain" id="PRO_5006065477" evidence="4">
    <location>
        <begin position="26"/>
        <end position="377"/>
    </location>
</feature>
<dbReference type="SUPFAM" id="SSF111369">
    <property type="entry name" value="HlyD-like secretion proteins"/>
    <property type="match status" value="1"/>
</dbReference>
<comment type="subcellular location">
    <subcellularLocation>
        <location evidence="1">Cell envelope</location>
    </subcellularLocation>
</comment>
<evidence type="ECO:0000313" key="9">
    <source>
        <dbReference type="EMBL" id="CUJ88892.1"/>
    </source>
</evidence>
<dbReference type="GO" id="GO:0030313">
    <property type="term" value="C:cell envelope"/>
    <property type="evidence" value="ECO:0007669"/>
    <property type="project" value="UniProtKB-SubCell"/>
</dbReference>
<reference evidence="10" key="1">
    <citation type="submission" date="2015-09" db="EMBL/GenBank/DDBJ databases">
        <authorList>
            <person name="Rodrigo-Torres Lidia"/>
            <person name="Arahal R.David."/>
        </authorList>
    </citation>
    <scope>NUCLEOTIDE SEQUENCE [LARGE SCALE GENOMIC DNA]</scope>
    <source>
        <strain evidence="10">CECT 7735</strain>
    </source>
</reference>
<dbReference type="GO" id="GO:0022857">
    <property type="term" value="F:transmembrane transporter activity"/>
    <property type="evidence" value="ECO:0007669"/>
    <property type="project" value="InterPro"/>
</dbReference>
<feature type="signal peptide" evidence="4">
    <location>
        <begin position="1"/>
        <end position="25"/>
    </location>
</feature>
<dbReference type="Pfam" id="PF25944">
    <property type="entry name" value="Beta-barrel_RND"/>
    <property type="match status" value="1"/>
</dbReference>
<evidence type="ECO:0000259" key="6">
    <source>
        <dbReference type="Pfam" id="PF25917"/>
    </source>
</evidence>
<evidence type="ECO:0000259" key="5">
    <source>
        <dbReference type="Pfam" id="PF25876"/>
    </source>
</evidence>
<gene>
    <name evidence="9" type="primary">bepF</name>
    <name evidence="9" type="ORF">PH7735_00996</name>
</gene>
<dbReference type="Gene3D" id="2.40.30.170">
    <property type="match status" value="1"/>
</dbReference>
<dbReference type="Gene3D" id="1.10.287.470">
    <property type="entry name" value="Helix hairpin bin"/>
    <property type="match status" value="1"/>
</dbReference>
<dbReference type="InterPro" id="IPR058625">
    <property type="entry name" value="MdtA-like_BSH"/>
</dbReference>
<feature type="domain" description="Multidrug resistance protein MdtA-like barrel-sandwich hybrid" evidence="6">
    <location>
        <begin position="58"/>
        <end position="190"/>
    </location>
</feature>
<feature type="domain" description="Multidrug resistance protein MdtA-like beta-barrel" evidence="7">
    <location>
        <begin position="203"/>
        <end position="294"/>
    </location>
</feature>
<evidence type="ECO:0000256" key="2">
    <source>
        <dbReference type="ARBA" id="ARBA00009477"/>
    </source>
</evidence>
<comment type="similarity">
    <text evidence="2">Belongs to the membrane fusion protein (MFP) (TC 8.A.1) family.</text>
</comment>
<keyword evidence="3" id="KW-0175">Coiled coil</keyword>
<keyword evidence="10" id="KW-1185">Reference proteome</keyword>
<dbReference type="Gene3D" id="2.40.50.100">
    <property type="match status" value="1"/>
</dbReference>